<dbReference type="OrthoDB" id="3800738at2759"/>
<proteinExistence type="predicted"/>
<feature type="chain" id="PRO_5012792778" description="F-box domain-containing protein" evidence="1">
    <location>
        <begin position="20"/>
        <end position="254"/>
    </location>
</feature>
<dbReference type="AlphaFoldDB" id="A0A1L9R7L8"/>
<name>A0A1L9R7L8_ASPWE</name>
<dbReference type="STRING" id="1073089.A0A1L9R7L8"/>
<dbReference type="SUPFAM" id="SSF81383">
    <property type="entry name" value="F-box domain"/>
    <property type="match status" value="1"/>
</dbReference>
<dbReference type="EMBL" id="KV878216">
    <property type="protein sequence ID" value="OJJ30877.1"/>
    <property type="molecule type" value="Genomic_DNA"/>
</dbReference>
<dbReference type="RefSeq" id="XP_040684554.1">
    <property type="nucleotide sequence ID" value="XM_040831440.1"/>
</dbReference>
<keyword evidence="1" id="KW-0732">Signal</keyword>
<evidence type="ECO:0000256" key="1">
    <source>
        <dbReference type="SAM" id="SignalP"/>
    </source>
</evidence>
<dbReference type="InterPro" id="IPR036047">
    <property type="entry name" value="F-box-like_dom_sf"/>
</dbReference>
<feature type="signal peptide" evidence="1">
    <location>
        <begin position="1"/>
        <end position="19"/>
    </location>
</feature>
<organism evidence="2 3">
    <name type="scientific">Aspergillus wentii DTO 134E9</name>
    <dbReference type="NCBI Taxonomy" id="1073089"/>
    <lineage>
        <taxon>Eukaryota</taxon>
        <taxon>Fungi</taxon>
        <taxon>Dikarya</taxon>
        <taxon>Ascomycota</taxon>
        <taxon>Pezizomycotina</taxon>
        <taxon>Eurotiomycetes</taxon>
        <taxon>Eurotiomycetidae</taxon>
        <taxon>Eurotiales</taxon>
        <taxon>Aspergillaceae</taxon>
        <taxon>Aspergillus</taxon>
        <taxon>Aspergillus subgen. Cremei</taxon>
    </lineage>
</organism>
<dbReference type="VEuPathDB" id="FungiDB:ASPWEDRAFT_175982"/>
<evidence type="ECO:0000313" key="2">
    <source>
        <dbReference type="EMBL" id="OJJ30877.1"/>
    </source>
</evidence>
<evidence type="ECO:0000313" key="3">
    <source>
        <dbReference type="Proteomes" id="UP000184383"/>
    </source>
</evidence>
<dbReference type="Proteomes" id="UP000184383">
    <property type="component" value="Unassembled WGS sequence"/>
</dbReference>
<protein>
    <recommendedName>
        <fullName evidence="4">F-box domain-containing protein</fullName>
    </recommendedName>
</protein>
<dbReference type="Gene3D" id="1.20.1280.50">
    <property type="match status" value="1"/>
</dbReference>
<sequence length="254" mass="30074">MASLHPILAILAIPELIELILLNLDTRTLLTSAQRVCHQWHKIIANSKPLQQALFFEPTEEEHDKPNQKRIRNPFIEKIWPQLFTQLGAFNQKKDEGNKYLRESASWRRMLIQQPPTSKITVVNPVNSSKFIKEKAKHYGEVCYGAHLRMHVLYDLFKKDVINFCHEAWTLSSDDPRFHMTMMGNYYKIVIWQALQKCAIVVFTPHAQDILNPAQYVRKFERCYYAEPELIQWFNEYRASYEWNEKYGICIENV</sequence>
<dbReference type="GeneID" id="63747288"/>
<accession>A0A1L9R7L8</accession>
<keyword evidence="3" id="KW-1185">Reference proteome</keyword>
<evidence type="ECO:0008006" key="4">
    <source>
        <dbReference type="Google" id="ProtNLM"/>
    </source>
</evidence>
<gene>
    <name evidence="2" type="ORF">ASPWEDRAFT_175982</name>
</gene>
<reference evidence="3" key="1">
    <citation type="journal article" date="2017" name="Genome Biol.">
        <title>Comparative genomics reveals high biological diversity and specific adaptations in the industrially and medically important fungal genus Aspergillus.</title>
        <authorList>
            <person name="de Vries R.P."/>
            <person name="Riley R."/>
            <person name="Wiebenga A."/>
            <person name="Aguilar-Osorio G."/>
            <person name="Amillis S."/>
            <person name="Uchima C.A."/>
            <person name="Anderluh G."/>
            <person name="Asadollahi M."/>
            <person name="Askin M."/>
            <person name="Barry K."/>
            <person name="Battaglia E."/>
            <person name="Bayram O."/>
            <person name="Benocci T."/>
            <person name="Braus-Stromeyer S.A."/>
            <person name="Caldana C."/>
            <person name="Canovas D."/>
            <person name="Cerqueira G.C."/>
            <person name="Chen F."/>
            <person name="Chen W."/>
            <person name="Choi C."/>
            <person name="Clum A."/>
            <person name="Dos Santos R.A."/>
            <person name="Damasio A.R."/>
            <person name="Diallinas G."/>
            <person name="Emri T."/>
            <person name="Fekete E."/>
            <person name="Flipphi M."/>
            <person name="Freyberg S."/>
            <person name="Gallo A."/>
            <person name="Gournas C."/>
            <person name="Habgood R."/>
            <person name="Hainaut M."/>
            <person name="Harispe M.L."/>
            <person name="Henrissat B."/>
            <person name="Hilden K.S."/>
            <person name="Hope R."/>
            <person name="Hossain A."/>
            <person name="Karabika E."/>
            <person name="Karaffa L."/>
            <person name="Karanyi Z."/>
            <person name="Krasevec N."/>
            <person name="Kuo A."/>
            <person name="Kusch H."/>
            <person name="LaButti K."/>
            <person name="Lagendijk E.L."/>
            <person name="Lapidus A."/>
            <person name="Levasseur A."/>
            <person name="Lindquist E."/>
            <person name="Lipzen A."/>
            <person name="Logrieco A.F."/>
            <person name="MacCabe A."/>
            <person name="Maekelae M.R."/>
            <person name="Malavazi I."/>
            <person name="Melin P."/>
            <person name="Meyer V."/>
            <person name="Mielnichuk N."/>
            <person name="Miskei M."/>
            <person name="Molnar A.P."/>
            <person name="Mule G."/>
            <person name="Ngan C.Y."/>
            <person name="Orejas M."/>
            <person name="Orosz E."/>
            <person name="Ouedraogo J.P."/>
            <person name="Overkamp K.M."/>
            <person name="Park H.-S."/>
            <person name="Perrone G."/>
            <person name="Piumi F."/>
            <person name="Punt P.J."/>
            <person name="Ram A.F."/>
            <person name="Ramon A."/>
            <person name="Rauscher S."/>
            <person name="Record E."/>
            <person name="Riano-Pachon D.M."/>
            <person name="Robert V."/>
            <person name="Roehrig J."/>
            <person name="Ruller R."/>
            <person name="Salamov A."/>
            <person name="Salih N.S."/>
            <person name="Samson R.A."/>
            <person name="Sandor E."/>
            <person name="Sanguinetti M."/>
            <person name="Schuetze T."/>
            <person name="Sepcic K."/>
            <person name="Shelest E."/>
            <person name="Sherlock G."/>
            <person name="Sophianopoulou V."/>
            <person name="Squina F.M."/>
            <person name="Sun H."/>
            <person name="Susca A."/>
            <person name="Todd R.B."/>
            <person name="Tsang A."/>
            <person name="Unkles S.E."/>
            <person name="van de Wiele N."/>
            <person name="van Rossen-Uffink D."/>
            <person name="Oliveira J.V."/>
            <person name="Vesth T.C."/>
            <person name="Visser J."/>
            <person name="Yu J.-H."/>
            <person name="Zhou M."/>
            <person name="Andersen M.R."/>
            <person name="Archer D.B."/>
            <person name="Baker S.E."/>
            <person name="Benoit I."/>
            <person name="Brakhage A.A."/>
            <person name="Braus G.H."/>
            <person name="Fischer R."/>
            <person name="Frisvad J.C."/>
            <person name="Goldman G.H."/>
            <person name="Houbraken J."/>
            <person name="Oakley B."/>
            <person name="Pocsi I."/>
            <person name="Scazzocchio C."/>
            <person name="Seiboth B."/>
            <person name="vanKuyk P.A."/>
            <person name="Wortman J."/>
            <person name="Dyer P.S."/>
            <person name="Grigoriev I.V."/>
        </authorList>
    </citation>
    <scope>NUCLEOTIDE SEQUENCE [LARGE SCALE GENOMIC DNA]</scope>
    <source>
        <strain evidence="3">DTO 134E9</strain>
    </source>
</reference>